<evidence type="ECO:0000256" key="2">
    <source>
        <dbReference type="SAM" id="SignalP"/>
    </source>
</evidence>
<keyword evidence="1" id="KW-0472">Membrane</keyword>
<gene>
    <name evidence="3" type="ORF">BaRGS_00031309</name>
</gene>
<name>A0ABD0JS55_9CAEN</name>
<accession>A0ABD0JS55</accession>
<keyword evidence="4" id="KW-1185">Reference proteome</keyword>
<keyword evidence="1" id="KW-1133">Transmembrane helix</keyword>
<comment type="caution">
    <text evidence="3">The sequence shown here is derived from an EMBL/GenBank/DDBJ whole genome shotgun (WGS) entry which is preliminary data.</text>
</comment>
<proteinExistence type="predicted"/>
<feature type="transmembrane region" description="Helical" evidence="1">
    <location>
        <begin position="257"/>
        <end position="282"/>
    </location>
</feature>
<evidence type="ECO:0000256" key="1">
    <source>
        <dbReference type="SAM" id="Phobius"/>
    </source>
</evidence>
<sequence length="309" mass="33525">MWWTVLTSIILYTCFFAVTASGRISTNIQKSTLQSVTCIPPTSLGLMSMQMSEKEKFSKWGLRLVPNNPPKTAGGANDSRTLAVRGSLKGPNLYLQAASPFPVVNDLRVFTGQLECLFGYVRNKYEISPVSILQQEAKTLVCSVDKSLGNQTGNVVIEILARLNGTETLTKLGDASTSGTLVFDTHFGLDKPVLARWDNSAQVARLMVVTTELPSRCGSAEYLCRVRTGDVEKDVPFKEQCESDTDTAAATSPAPAYVVPVAVVVPVLVVLVVVAAVIGYCVRKKRREETSQIIPEDLDLTIKLHDGPG</sequence>
<dbReference type="AlphaFoldDB" id="A0ABD0JS55"/>
<reference evidence="3 4" key="1">
    <citation type="journal article" date="2023" name="Sci. Data">
        <title>Genome assembly of the Korean intertidal mud-creeper Batillaria attramentaria.</title>
        <authorList>
            <person name="Patra A.K."/>
            <person name="Ho P.T."/>
            <person name="Jun S."/>
            <person name="Lee S.J."/>
            <person name="Kim Y."/>
            <person name="Won Y.J."/>
        </authorList>
    </citation>
    <scope>NUCLEOTIDE SEQUENCE [LARGE SCALE GENOMIC DNA]</scope>
    <source>
        <strain evidence="3">Wonlab-2016</strain>
    </source>
</reference>
<dbReference type="EMBL" id="JACVVK020000350">
    <property type="protein sequence ID" value="KAK7477407.1"/>
    <property type="molecule type" value="Genomic_DNA"/>
</dbReference>
<evidence type="ECO:0000313" key="4">
    <source>
        <dbReference type="Proteomes" id="UP001519460"/>
    </source>
</evidence>
<feature type="signal peptide" evidence="2">
    <location>
        <begin position="1"/>
        <end position="22"/>
    </location>
</feature>
<dbReference type="Proteomes" id="UP001519460">
    <property type="component" value="Unassembled WGS sequence"/>
</dbReference>
<protein>
    <submittedName>
        <fullName evidence="3">Uncharacterized protein</fullName>
    </submittedName>
</protein>
<keyword evidence="1" id="KW-0812">Transmembrane</keyword>
<organism evidence="3 4">
    <name type="scientific">Batillaria attramentaria</name>
    <dbReference type="NCBI Taxonomy" id="370345"/>
    <lineage>
        <taxon>Eukaryota</taxon>
        <taxon>Metazoa</taxon>
        <taxon>Spiralia</taxon>
        <taxon>Lophotrochozoa</taxon>
        <taxon>Mollusca</taxon>
        <taxon>Gastropoda</taxon>
        <taxon>Caenogastropoda</taxon>
        <taxon>Sorbeoconcha</taxon>
        <taxon>Cerithioidea</taxon>
        <taxon>Batillariidae</taxon>
        <taxon>Batillaria</taxon>
    </lineage>
</organism>
<evidence type="ECO:0000313" key="3">
    <source>
        <dbReference type="EMBL" id="KAK7477407.1"/>
    </source>
</evidence>
<feature type="chain" id="PRO_5044770203" evidence="2">
    <location>
        <begin position="23"/>
        <end position="309"/>
    </location>
</feature>
<keyword evidence="2" id="KW-0732">Signal</keyword>